<dbReference type="Gene3D" id="3.20.20.70">
    <property type="entry name" value="Aldolase class I"/>
    <property type="match status" value="1"/>
</dbReference>
<proteinExistence type="predicted"/>
<evidence type="ECO:0000313" key="2">
    <source>
        <dbReference type="Proteomes" id="UP000280417"/>
    </source>
</evidence>
<gene>
    <name evidence="1" type="ORF">DRJ04_09455</name>
</gene>
<dbReference type="InterPro" id="IPR013785">
    <property type="entry name" value="Aldolase_TIM"/>
</dbReference>
<protein>
    <submittedName>
        <fullName evidence="1">2,4-dienoyl-CoA reductase</fullName>
    </submittedName>
</protein>
<sequence>ADSLLPIKLETGKLDEINWCTACDNCIEFLIRQKPVGCATYYKEYALALKEIRKEMGKLEEKHT</sequence>
<organism evidence="1 2">
    <name type="scientific">Aerophobetes bacterium</name>
    <dbReference type="NCBI Taxonomy" id="2030807"/>
    <lineage>
        <taxon>Bacteria</taxon>
        <taxon>Candidatus Aerophobota</taxon>
    </lineage>
</organism>
<name>A0A662D934_UNCAE</name>
<feature type="non-terminal residue" evidence="1">
    <location>
        <position position="1"/>
    </location>
</feature>
<evidence type="ECO:0000313" key="1">
    <source>
        <dbReference type="EMBL" id="RLE10101.1"/>
    </source>
</evidence>
<dbReference type="Proteomes" id="UP000280417">
    <property type="component" value="Unassembled WGS sequence"/>
</dbReference>
<dbReference type="AlphaFoldDB" id="A0A662D934"/>
<dbReference type="EMBL" id="QMQA01000336">
    <property type="protein sequence ID" value="RLE10101.1"/>
    <property type="molecule type" value="Genomic_DNA"/>
</dbReference>
<accession>A0A662D934</accession>
<reference evidence="1 2" key="1">
    <citation type="submission" date="2018-06" db="EMBL/GenBank/DDBJ databases">
        <title>Extensive metabolic versatility and redundancy in microbially diverse, dynamic hydrothermal sediments.</title>
        <authorList>
            <person name="Dombrowski N."/>
            <person name="Teske A."/>
            <person name="Baker B.J."/>
        </authorList>
    </citation>
    <scope>NUCLEOTIDE SEQUENCE [LARGE SCALE GENOMIC DNA]</scope>
    <source>
        <strain evidence="1">B3_G15</strain>
    </source>
</reference>
<comment type="caution">
    <text evidence="1">The sequence shown here is derived from an EMBL/GenBank/DDBJ whole genome shotgun (WGS) entry which is preliminary data.</text>
</comment>